<gene>
    <name evidence="2" type="ORF">SeLEV6574_g06546</name>
</gene>
<keyword evidence="1" id="KW-0812">Transmembrane</keyword>
<dbReference type="InterPro" id="IPR008699">
    <property type="entry name" value="NDUFB8"/>
</dbReference>
<keyword evidence="1" id="KW-1133">Transmembrane helix</keyword>
<proteinExistence type="predicted"/>
<evidence type="ECO:0000256" key="1">
    <source>
        <dbReference type="SAM" id="Phobius"/>
    </source>
</evidence>
<dbReference type="AlphaFoldDB" id="A0A507CN59"/>
<name>A0A507CN59_9FUNG</name>
<organism evidence="2 3">
    <name type="scientific">Synchytrium endobioticum</name>
    <dbReference type="NCBI Taxonomy" id="286115"/>
    <lineage>
        <taxon>Eukaryota</taxon>
        <taxon>Fungi</taxon>
        <taxon>Fungi incertae sedis</taxon>
        <taxon>Chytridiomycota</taxon>
        <taxon>Chytridiomycota incertae sedis</taxon>
        <taxon>Chytridiomycetes</taxon>
        <taxon>Synchytriales</taxon>
        <taxon>Synchytriaceae</taxon>
        <taxon>Synchytrium</taxon>
    </lineage>
</organism>
<reference evidence="2 3" key="1">
    <citation type="journal article" date="2019" name="Sci. Rep.">
        <title>Comparative genomics of chytrid fungi reveal insights into the obligate biotrophic and pathogenic lifestyle of Synchytrium endobioticum.</title>
        <authorList>
            <person name="van de Vossenberg B.T.L.H."/>
            <person name="Warris S."/>
            <person name="Nguyen H.D.T."/>
            <person name="van Gent-Pelzer M.P.E."/>
            <person name="Joly D.L."/>
            <person name="van de Geest H.C."/>
            <person name="Bonants P.J.M."/>
            <person name="Smith D.S."/>
            <person name="Levesque C.A."/>
            <person name="van der Lee T.A.J."/>
        </authorList>
    </citation>
    <scope>NUCLEOTIDE SEQUENCE [LARGE SCALE GENOMIC DNA]</scope>
    <source>
        <strain evidence="2 3">LEV6574</strain>
    </source>
</reference>
<comment type="caution">
    <text evidence="2">The sequence shown here is derived from an EMBL/GenBank/DDBJ whole genome shotgun (WGS) entry which is preliminary data.</text>
</comment>
<dbReference type="Proteomes" id="UP000320475">
    <property type="component" value="Unassembled WGS sequence"/>
</dbReference>
<evidence type="ECO:0000313" key="2">
    <source>
        <dbReference type="EMBL" id="TPX40572.1"/>
    </source>
</evidence>
<dbReference type="Pfam" id="PF05821">
    <property type="entry name" value="NDUF_B8"/>
    <property type="match status" value="1"/>
</dbReference>
<evidence type="ECO:0000313" key="3">
    <source>
        <dbReference type="Proteomes" id="UP000320475"/>
    </source>
</evidence>
<sequence length="253" mass="28766">MSTWRLLRPISVFLSARTPSIPQALCCRCASTSTAPPRQDRKLDQYGPQLVDDPFAPDPLHKTASQQWPTEADILEATRSQPATLPVTLPSHPSSSPDAAFFQHPLYIPLAQPKTGLGPIIPPLKWPEYDQSVLSAQQSGDYPRDVPMQWTQLRDPYKYWDQQGRRNYGEIMYDHDNYTDFLGIGPEVHWYVPFMGMMKVFGFIALVAFGVAWYDPAANMYFTERDYPYDGLRLELGGDPEDPDDRAQAARRL</sequence>
<accession>A0A507CN59</accession>
<dbReference type="VEuPathDB" id="FungiDB:SeMB42_g04237"/>
<dbReference type="PANTHER" id="PTHR12840">
    <property type="entry name" value="NADH-UBIQUINONE OXIDOREDUCTASE ASHI SUBUNIT"/>
    <property type="match status" value="1"/>
</dbReference>
<dbReference type="EMBL" id="QEAM01000379">
    <property type="protein sequence ID" value="TPX40572.1"/>
    <property type="molecule type" value="Genomic_DNA"/>
</dbReference>
<dbReference type="GO" id="GO:0005739">
    <property type="term" value="C:mitochondrion"/>
    <property type="evidence" value="ECO:0007669"/>
    <property type="project" value="InterPro"/>
</dbReference>
<dbReference type="OrthoDB" id="2014058at2759"/>
<dbReference type="PANTHER" id="PTHR12840:SF1">
    <property type="entry name" value="NADH DEHYDROGENASE [UBIQUINONE] 1 BETA SUBCOMPLEX SUBUNIT 8, MITOCHONDRIAL"/>
    <property type="match status" value="1"/>
</dbReference>
<protein>
    <recommendedName>
        <fullName evidence="4">NADH dehydrogenase [ubiquinone] 1 beta subcomplex subunit 8, mitochondrial</fullName>
    </recommendedName>
</protein>
<evidence type="ECO:0008006" key="4">
    <source>
        <dbReference type="Google" id="ProtNLM"/>
    </source>
</evidence>
<feature type="transmembrane region" description="Helical" evidence="1">
    <location>
        <begin position="190"/>
        <end position="214"/>
    </location>
</feature>
<keyword evidence="1" id="KW-0472">Membrane</keyword>